<dbReference type="HOGENOM" id="CLU_1759219_0_0_1"/>
<sequence length="149" mass="16331">MPSKKNPPRSSNENTDESGETSDESSAKSNFSTTNSLRQSTCSQQPSKGTLAANSDSSQTSKHTPKKRKNNSNPKVKKKRKTKKDLLAEAAILTSLTTSANILQTHHVDLEQNSDRENVKVKPRKAVSSYANARDWYGTPIRGGKDVSQ</sequence>
<feature type="compositionally biased region" description="Polar residues" evidence="1">
    <location>
        <begin position="27"/>
        <end position="62"/>
    </location>
</feature>
<organism evidence="3">
    <name type="scientific">Melampsora larici-populina (strain 98AG31 / pathotype 3-4-7)</name>
    <name type="common">Poplar leaf rust fungus</name>
    <dbReference type="NCBI Taxonomy" id="747676"/>
    <lineage>
        <taxon>Eukaryota</taxon>
        <taxon>Fungi</taxon>
        <taxon>Dikarya</taxon>
        <taxon>Basidiomycota</taxon>
        <taxon>Pucciniomycotina</taxon>
        <taxon>Pucciniomycetes</taxon>
        <taxon>Pucciniales</taxon>
        <taxon>Melampsoraceae</taxon>
        <taxon>Melampsora</taxon>
    </lineage>
</organism>
<keyword evidence="3" id="KW-1185">Reference proteome</keyword>
<dbReference type="Proteomes" id="UP000001072">
    <property type="component" value="Unassembled WGS sequence"/>
</dbReference>
<dbReference type="KEGG" id="mlr:MELLADRAFT_60707"/>
<name>F4RC20_MELLP</name>
<dbReference type="EMBL" id="GL883095">
    <property type="protein sequence ID" value="EGG10241.1"/>
    <property type="molecule type" value="Genomic_DNA"/>
</dbReference>
<feature type="compositionally biased region" description="Basic residues" evidence="1">
    <location>
        <begin position="63"/>
        <end position="83"/>
    </location>
</feature>
<dbReference type="GeneID" id="18929597"/>
<feature type="compositionally biased region" description="Acidic residues" evidence="1">
    <location>
        <begin position="14"/>
        <end position="23"/>
    </location>
</feature>
<accession>F4RC20</accession>
<protein>
    <submittedName>
        <fullName evidence="2">Uncharacterized protein</fullName>
    </submittedName>
</protein>
<evidence type="ECO:0000313" key="3">
    <source>
        <dbReference type="Proteomes" id="UP000001072"/>
    </source>
</evidence>
<evidence type="ECO:0000256" key="1">
    <source>
        <dbReference type="SAM" id="MobiDB-lite"/>
    </source>
</evidence>
<dbReference type="InParanoid" id="F4RC20"/>
<gene>
    <name evidence="2" type="ORF">MELLADRAFT_60707</name>
</gene>
<feature type="region of interest" description="Disordered" evidence="1">
    <location>
        <begin position="1"/>
        <end position="84"/>
    </location>
</feature>
<dbReference type="VEuPathDB" id="FungiDB:MELLADRAFT_60707"/>
<evidence type="ECO:0000313" key="2">
    <source>
        <dbReference type="EMBL" id="EGG10241.1"/>
    </source>
</evidence>
<reference evidence="3" key="1">
    <citation type="journal article" date="2011" name="Proc. Natl. Acad. Sci. U.S.A.">
        <title>Obligate biotrophy features unraveled by the genomic analysis of rust fungi.</title>
        <authorList>
            <person name="Duplessis S."/>
            <person name="Cuomo C.A."/>
            <person name="Lin Y.-C."/>
            <person name="Aerts A."/>
            <person name="Tisserant E."/>
            <person name="Veneault-Fourrey C."/>
            <person name="Joly D.L."/>
            <person name="Hacquard S."/>
            <person name="Amselem J."/>
            <person name="Cantarel B.L."/>
            <person name="Chiu R."/>
            <person name="Coutinho P.M."/>
            <person name="Feau N."/>
            <person name="Field M."/>
            <person name="Frey P."/>
            <person name="Gelhaye E."/>
            <person name="Goldberg J."/>
            <person name="Grabherr M.G."/>
            <person name="Kodira C.D."/>
            <person name="Kohler A."/>
            <person name="Kuees U."/>
            <person name="Lindquist E.A."/>
            <person name="Lucas S.M."/>
            <person name="Mago R."/>
            <person name="Mauceli E."/>
            <person name="Morin E."/>
            <person name="Murat C."/>
            <person name="Pangilinan J.L."/>
            <person name="Park R."/>
            <person name="Pearson M."/>
            <person name="Quesneville H."/>
            <person name="Rouhier N."/>
            <person name="Sakthikumar S."/>
            <person name="Salamov A.A."/>
            <person name="Schmutz J."/>
            <person name="Selles B."/>
            <person name="Shapiro H."/>
            <person name="Tanguay P."/>
            <person name="Tuskan G.A."/>
            <person name="Henrissat B."/>
            <person name="Van de Peer Y."/>
            <person name="Rouze P."/>
            <person name="Ellis J.G."/>
            <person name="Dodds P.N."/>
            <person name="Schein J.E."/>
            <person name="Zhong S."/>
            <person name="Hamelin R.C."/>
            <person name="Grigoriev I.V."/>
            <person name="Szabo L.J."/>
            <person name="Martin F."/>
        </authorList>
    </citation>
    <scope>NUCLEOTIDE SEQUENCE [LARGE SCALE GENOMIC DNA]</scope>
    <source>
        <strain evidence="3">98AG31 / pathotype 3-4-7</strain>
    </source>
</reference>
<proteinExistence type="predicted"/>
<dbReference type="AlphaFoldDB" id="F4RC20"/>
<dbReference type="RefSeq" id="XP_007406542.1">
    <property type="nucleotide sequence ID" value="XM_007406480.1"/>
</dbReference>